<protein>
    <submittedName>
        <fullName evidence="2">Uncharacterized protein</fullName>
    </submittedName>
</protein>
<evidence type="ECO:0000256" key="1">
    <source>
        <dbReference type="ARBA" id="ARBA00022884"/>
    </source>
</evidence>
<keyword evidence="1" id="KW-0694">RNA-binding</keyword>
<comment type="caution">
    <text evidence="2">The sequence shown here is derived from an EMBL/GenBank/DDBJ whole genome shotgun (WGS) entry which is preliminary data.</text>
</comment>
<dbReference type="GO" id="GO:0003723">
    <property type="term" value="F:RNA binding"/>
    <property type="evidence" value="ECO:0007669"/>
    <property type="project" value="UniProtKB-KW"/>
</dbReference>
<keyword evidence="3" id="KW-1185">Reference proteome</keyword>
<dbReference type="PANTHER" id="PTHR13734:SF5">
    <property type="entry name" value="CCA TRNA NUCLEOTIDYLTRANSFERASE, MITOCHONDRIAL"/>
    <property type="match status" value="1"/>
</dbReference>
<dbReference type="PANTHER" id="PTHR13734">
    <property type="entry name" value="TRNA-NUCLEOTIDYLTRANSFERASE"/>
    <property type="match status" value="1"/>
</dbReference>
<gene>
    <name evidence="2" type="ORF">ACJRO7_024507</name>
</gene>
<dbReference type="SUPFAM" id="SSF81891">
    <property type="entry name" value="Poly A polymerase C-terminal region-like"/>
    <property type="match status" value="1"/>
</dbReference>
<dbReference type="Proteomes" id="UP001634007">
    <property type="component" value="Unassembled WGS sequence"/>
</dbReference>
<proteinExistence type="predicted"/>
<name>A0ABD3KB05_EUCGL</name>
<dbReference type="EMBL" id="JBJKBG010000006">
    <property type="protein sequence ID" value="KAL3735383.1"/>
    <property type="molecule type" value="Genomic_DNA"/>
</dbReference>
<organism evidence="2 3">
    <name type="scientific">Eucalyptus globulus</name>
    <name type="common">Tasmanian blue gum</name>
    <dbReference type="NCBI Taxonomy" id="34317"/>
    <lineage>
        <taxon>Eukaryota</taxon>
        <taxon>Viridiplantae</taxon>
        <taxon>Streptophyta</taxon>
        <taxon>Embryophyta</taxon>
        <taxon>Tracheophyta</taxon>
        <taxon>Spermatophyta</taxon>
        <taxon>Magnoliopsida</taxon>
        <taxon>eudicotyledons</taxon>
        <taxon>Gunneridae</taxon>
        <taxon>Pentapetalae</taxon>
        <taxon>rosids</taxon>
        <taxon>malvids</taxon>
        <taxon>Myrtales</taxon>
        <taxon>Myrtaceae</taxon>
        <taxon>Myrtoideae</taxon>
        <taxon>Eucalypteae</taxon>
        <taxon>Eucalyptus</taxon>
    </lineage>
</organism>
<evidence type="ECO:0000313" key="2">
    <source>
        <dbReference type="EMBL" id="KAL3735383.1"/>
    </source>
</evidence>
<dbReference type="AlphaFoldDB" id="A0ABD3KB05"/>
<reference evidence="2 3" key="1">
    <citation type="submission" date="2024-11" db="EMBL/GenBank/DDBJ databases">
        <title>Chromosome-level genome assembly of Eucalyptus globulus Labill. provides insights into its genome evolution.</title>
        <authorList>
            <person name="Li X."/>
        </authorList>
    </citation>
    <scope>NUCLEOTIDE SEQUENCE [LARGE SCALE GENOMIC DNA]</scope>
    <source>
        <strain evidence="2">CL2024</strain>
        <tissue evidence="2">Fresh tender leaves</tissue>
    </source>
</reference>
<evidence type="ECO:0000313" key="3">
    <source>
        <dbReference type="Proteomes" id="UP001634007"/>
    </source>
</evidence>
<sequence>MFLDDPLRVLRAVSFGARMRFTLDEELKRVAASNNVKDALGAKISRERIGIEACVYNIPLLAA</sequence>
<dbReference type="Gene3D" id="1.10.110.30">
    <property type="match status" value="1"/>
</dbReference>
<accession>A0ABD3KB05</accession>